<dbReference type="Pfam" id="PF01052">
    <property type="entry name" value="FliMN_C"/>
    <property type="match status" value="1"/>
</dbReference>
<dbReference type="PRINTS" id="PR00956">
    <property type="entry name" value="FLGMOTORFLIN"/>
</dbReference>
<dbReference type="GO" id="GO:0006935">
    <property type="term" value="P:chemotaxis"/>
    <property type="evidence" value="ECO:0007669"/>
    <property type="project" value="UniProtKB-KW"/>
</dbReference>
<gene>
    <name evidence="9" type="ORF">LCGC14_2896260</name>
</gene>
<dbReference type="SUPFAM" id="SSF101801">
    <property type="entry name" value="Surface presentation of antigens (SPOA)"/>
    <property type="match status" value="1"/>
</dbReference>
<dbReference type="GO" id="GO:0003774">
    <property type="term" value="F:cytoskeletal motor activity"/>
    <property type="evidence" value="ECO:0007669"/>
    <property type="project" value="InterPro"/>
</dbReference>
<protein>
    <recommendedName>
        <fullName evidence="8">Flagellar motor switch protein FliN-like C-terminal domain-containing protein</fullName>
    </recommendedName>
</protein>
<comment type="caution">
    <text evidence="9">The sequence shown here is derived from an EMBL/GenBank/DDBJ whole genome shotgun (WGS) entry which is preliminary data.</text>
</comment>
<evidence type="ECO:0000313" key="9">
    <source>
        <dbReference type="EMBL" id="KKK73194.1"/>
    </source>
</evidence>
<keyword evidence="5" id="KW-0283">Flagellar rotation</keyword>
<name>A0A0F9A3M0_9ZZZZ</name>
<evidence type="ECO:0000256" key="7">
    <source>
        <dbReference type="SAM" id="MobiDB-lite"/>
    </source>
</evidence>
<keyword evidence="6" id="KW-0472">Membrane</keyword>
<comment type="similarity">
    <text evidence="2">Belongs to the FliN/MopA/SpaO family.</text>
</comment>
<evidence type="ECO:0000256" key="3">
    <source>
        <dbReference type="ARBA" id="ARBA00022475"/>
    </source>
</evidence>
<dbReference type="GO" id="GO:0005886">
    <property type="term" value="C:plasma membrane"/>
    <property type="evidence" value="ECO:0007669"/>
    <property type="project" value="UniProtKB-SubCell"/>
</dbReference>
<dbReference type="InterPro" id="IPR051469">
    <property type="entry name" value="FliN/MopA/SpaO"/>
</dbReference>
<organism evidence="9">
    <name type="scientific">marine sediment metagenome</name>
    <dbReference type="NCBI Taxonomy" id="412755"/>
    <lineage>
        <taxon>unclassified sequences</taxon>
        <taxon>metagenomes</taxon>
        <taxon>ecological metagenomes</taxon>
    </lineage>
</organism>
<dbReference type="GO" id="GO:0071973">
    <property type="term" value="P:bacterial-type flagellum-dependent cell motility"/>
    <property type="evidence" value="ECO:0007669"/>
    <property type="project" value="InterPro"/>
</dbReference>
<evidence type="ECO:0000256" key="1">
    <source>
        <dbReference type="ARBA" id="ARBA00004413"/>
    </source>
</evidence>
<reference evidence="9" key="1">
    <citation type="journal article" date="2015" name="Nature">
        <title>Complex archaea that bridge the gap between prokaryotes and eukaryotes.</title>
        <authorList>
            <person name="Spang A."/>
            <person name="Saw J.H."/>
            <person name="Jorgensen S.L."/>
            <person name="Zaremba-Niedzwiedzka K."/>
            <person name="Martijn J."/>
            <person name="Lind A.E."/>
            <person name="van Eijk R."/>
            <person name="Schleper C."/>
            <person name="Guy L."/>
            <person name="Ettema T.J."/>
        </authorList>
    </citation>
    <scope>NUCLEOTIDE SEQUENCE</scope>
</reference>
<proteinExistence type="inferred from homology"/>
<feature type="compositionally biased region" description="Acidic residues" evidence="7">
    <location>
        <begin position="1"/>
        <end position="10"/>
    </location>
</feature>
<dbReference type="InterPro" id="IPR001172">
    <property type="entry name" value="FliN_T3SS_HrcQb"/>
</dbReference>
<evidence type="ECO:0000256" key="6">
    <source>
        <dbReference type="ARBA" id="ARBA00023136"/>
    </source>
</evidence>
<keyword evidence="3" id="KW-1003">Cell membrane</keyword>
<dbReference type="Gene3D" id="2.30.330.10">
    <property type="entry name" value="SpoA-like"/>
    <property type="match status" value="1"/>
</dbReference>
<sequence length="130" mass="14034">MADTQQEEQDTQTQTDKSTDGAVEVEQAELPEVGDRPSSGASGQVDILLDTAMPLSIRLGQVSLQIRQLLKMGPGSILKLDKQAGEPVDVLLRGIKFATGQLVVAEGRLGVRIEEILSQEHQDVEEVDKA</sequence>
<accession>A0A0F9A3M0</accession>
<evidence type="ECO:0000256" key="2">
    <source>
        <dbReference type="ARBA" id="ARBA00009226"/>
    </source>
</evidence>
<dbReference type="GO" id="GO:0009425">
    <property type="term" value="C:bacterial-type flagellum basal body"/>
    <property type="evidence" value="ECO:0007669"/>
    <property type="project" value="InterPro"/>
</dbReference>
<dbReference type="EMBL" id="LAZR01056897">
    <property type="protein sequence ID" value="KKK73194.1"/>
    <property type="molecule type" value="Genomic_DNA"/>
</dbReference>
<evidence type="ECO:0000259" key="8">
    <source>
        <dbReference type="Pfam" id="PF01052"/>
    </source>
</evidence>
<dbReference type="PANTHER" id="PTHR43484">
    <property type="match status" value="1"/>
</dbReference>
<evidence type="ECO:0000256" key="5">
    <source>
        <dbReference type="ARBA" id="ARBA00022779"/>
    </source>
</evidence>
<evidence type="ECO:0000256" key="4">
    <source>
        <dbReference type="ARBA" id="ARBA00022500"/>
    </source>
</evidence>
<keyword evidence="4" id="KW-0145">Chemotaxis</keyword>
<dbReference type="InterPro" id="IPR036429">
    <property type="entry name" value="SpoA-like_sf"/>
</dbReference>
<comment type="subcellular location">
    <subcellularLocation>
        <location evidence="1">Cell membrane</location>
        <topology evidence="1">Peripheral membrane protein</topology>
        <orientation evidence="1">Cytoplasmic side</orientation>
    </subcellularLocation>
</comment>
<feature type="region of interest" description="Disordered" evidence="7">
    <location>
        <begin position="1"/>
        <end position="43"/>
    </location>
</feature>
<dbReference type="AlphaFoldDB" id="A0A0F9A3M0"/>
<feature type="domain" description="Flagellar motor switch protein FliN-like C-terminal" evidence="8">
    <location>
        <begin position="48"/>
        <end position="117"/>
    </location>
</feature>
<dbReference type="InterPro" id="IPR001543">
    <property type="entry name" value="FliN-like_C"/>
</dbReference>
<dbReference type="PANTHER" id="PTHR43484:SF1">
    <property type="entry name" value="FLAGELLAR MOTOR SWITCH PROTEIN FLIN"/>
    <property type="match status" value="1"/>
</dbReference>